<name>A0A7R9FZP9_TIMSH</name>
<sequence length="345" mass="39053">MFQNKRRKLFLSHLLHPQTVSVVQTRADSQGLTVEVGDVLRADFSSRDVAGVLVQYPDTEGTITDFSVMVEHAHENGVRSCEEDRRLTVVNNTGKPTPSVTHRNVQLKMTEVKLTSYRGYTHLRQRLNSPQTEVTLTSYRGYTHLRQRLNSPHTEVTLTSDRGYTHLRQRLNSPQTEVKLTSDRGYSHLRQRDASGRDAYRLALQTREQHIRRDKATSNICTAQALLANMAAMYAVYHGPHALKDIATRVHNAALILAQGHCCCRCKHTHPVSPLRKLQLLWRKALSWLSLGQLLPNILALSHVWRWCAGSKKELLATSTNQRCGTCLKLEGRLTTPKRDNGNAV</sequence>
<dbReference type="InterPro" id="IPR015424">
    <property type="entry name" value="PyrdxlP-dep_Trfase"/>
</dbReference>
<reference evidence="3" key="1">
    <citation type="submission" date="2020-11" db="EMBL/GenBank/DDBJ databases">
        <authorList>
            <person name="Tran Van P."/>
        </authorList>
    </citation>
    <scope>NUCLEOTIDE SEQUENCE</scope>
</reference>
<gene>
    <name evidence="3" type="ORF">TSIB3V08_LOCUS5613</name>
</gene>
<dbReference type="InterPro" id="IPR015421">
    <property type="entry name" value="PyrdxlP-dep_Trfase_major"/>
</dbReference>
<keyword evidence="1" id="KW-0560">Oxidoreductase</keyword>
<dbReference type="GO" id="GO:0005739">
    <property type="term" value="C:mitochondrion"/>
    <property type="evidence" value="ECO:0007669"/>
    <property type="project" value="TreeGrafter"/>
</dbReference>
<dbReference type="EMBL" id="OC002217">
    <property type="protein sequence ID" value="CAD7261478.1"/>
    <property type="molecule type" value="Genomic_DNA"/>
</dbReference>
<dbReference type="Gene3D" id="3.40.640.10">
    <property type="entry name" value="Type I PLP-dependent aspartate aminotransferase-like (Major domain)"/>
    <property type="match status" value="2"/>
</dbReference>
<dbReference type="GO" id="GO:0004375">
    <property type="term" value="F:glycine dehydrogenase (decarboxylating) activity"/>
    <property type="evidence" value="ECO:0007669"/>
    <property type="project" value="InterPro"/>
</dbReference>
<protein>
    <recommendedName>
        <fullName evidence="2">Glycine cleavage system P-protein N-terminal domain-containing protein</fullName>
    </recommendedName>
</protein>
<dbReference type="InterPro" id="IPR020581">
    <property type="entry name" value="GDC_P"/>
</dbReference>
<dbReference type="AlphaFoldDB" id="A0A7R9FZP9"/>
<dbReference type="SUPFAM" id="SSF53383">
    <property type="entry name" value="PLP-dependent transferases"/>
    <property type="match status" value="2"/>
</dbReference>
<accession>A0A7R9FZP9</accession>
<dbReference type="PANTHER" id="PTHR11773:SF1">
    <property type="entry name" value="GLYCINE DEHYDROGENASE (DECARBOXYLATING), MITOCHONDRIAL"/>
    <property type="match status" value="1"/>
</dbReference>
<dbReference type="Pfam" id="PF02347">
    <property type="entry name" value="GDC-P"/>
    <property type="match status" value="2"/>
</dbReference>
<dbReference type="GO" id="GO:0019464">
    <property type="term" value="P:glycine decarboxylation via glycine cleavage system"/>
    <property type="evidence" value="ECO:0007669"/>
    <property type="project" value="TreeGrafter"/>
</dbReference>
<organism evidence="3">
    <name type="scientific">Timema shepardi</name>
    <name type="common">Walking stick</name>
    <dbReference type="NCBI Taxonomy" id="629360"/>
    <lineage>
        <taxon>Eukaryota</taxon>
        <taxon>Metazoa</taxon>
        <taxon>Ecdysozoa</taxon>
        <taxon>Arthropoda</taxon>
        <taxon>Hexapoda</taxon>
        <taxon>Insecta</taxon>
        <taxon>Pterygota</taxon>
        <taxon>Neoptera</taxon>
        <taxon>Polyneoptera</taxon>
        <taxon>Phasmatodea</taxon>
        <taxon>Timematodea</taxon>
        <taxon>Timematoidea</taxon>
        <taxon>Timematidae</taxon>
        <taxon>Timema</taxon>
    </lineage>
</organism>
<dbReference type="InterPro" id="IPR049315">
    <property type="entry name" value="GDC-P_N"/>
</dbReference>
<proteinExistence type="predicted"/>
<dbReference type="GO" id="GO:0030170">
    <property type="term" value="F:pyridoxal phosphate binding"/>
    <property type="evidence" value="ECO:0007669"/>
    <property type="project" value="TreeGrafter"/>
</dbReference>
<feature type="domain" description="Glycine cleavage system P-protein N-terminal" evidence="2">
    <location>
        <begin position="4"/>
        <end position="78"/>
    </location>
</feature>
<evidence type="ECO:0000259" key="2">
    <source>
        <dbReference type="Pfam" id="PF02347"/>
    </source>
</evidence>
<evidence type="ECO:0000256" key="1">
    <source>
        <dbReference type="ARBA" id="ARBA00023002"/>
    </source>
</evidence>
<dbReference type="GO" id="GO:0016594">
    <property type="term" value="F:glycine binding"/>
    <property type="evidence" value="ECO:0007669"/>
    <property type="project" value="TreeGrafter"/>
</dbReference>
<evidence type="ECO:0000313" key="3">
    <source>
        <dbReference type="EMBL" id="CAD7261478.1"/>
    </source>
</evidence>
<dbReference type="PANTHER" id="PTHR11773">
    <property type="entry name" value="GLYCINE DEHYDROGENASE, DECARBOXYLATING"/>
    <property type="match status" value="1"/>
</dbReference>
<dbReference type="GO" id="GO:0005960">
    <property type="term" value="C:glycine cleavage complex"/>
    <property type="evidence" value="ECO:0007669"/>
    <property type="project" value="TreeGrafter"/>
</dbReference>
<feature type="domain" description="Glycine cleavage system P-protein N-terminal" evidence="2">
    <location>
        <begin position="192"/>
        <end position="260"/>
    </location>
</feature>